<keyword evidence="2" id="KW-0808">Transferase</keyword>
<evidence type="ECO:0000313" key="6">
    <source>
        <dbReference type="EMBL" id="MFC6007144.1"/>
    </source>
</evidence>
<keyword evidence="3" id="KW-0520">NAD</keyword>
<feature type="binding site" evidence="4">
    <location>
        <position position="144"/>
    </location>
    <ligand>
        <name>Zn(2+)</name>
        <dbReference type="ChEBI" id="CHEBI:29105"/>
    </ligand>
</feature>
<comment type="caution">
    <text evidence="6">The sequence shown here is derived from an EMBL/GenBank/DDBJ whole genome shotgun (WGS) entry which is preliminary data.</text>
</comment>
<evidence type="ECO:0000256" key="1">
    <source>
        <dbReference type="ARBA" id="ARBA00012928"/>
    </source>
</evidence>
<reference evidence="7" key="1">
    <citation type="journal article" date="2019" name="Int. J. Syst. Evol. Microbiol.">
        <title>The Global Catalogue of Microorganisms (GCM) 10K type strain sequencing project: providing services to taxonomists for standard genome sequencing and annotation.</title>
        <authorList>
            <consortium name="The Broad Institute Genomics Platform"/>
            <consortium name="The Broad Institute Genome Sequencing Center for Infectious Disease"/>
            <person name="Wu L."/>
            <person name="Ma J."/>
        </authorList>
    </citation>
    <scope>NUCLEOTIDE SEQUENCE [LARGE SCALE GENOMIC DNA]</scope>
    <source>
        <strain evidence="7">KACC 14249</strain>
    </source>
</reference>
<keyword evidence="7" id="KW-1185">Reference proteome</keyword>
<gene>
    <name evidence="6" type="ORF">ACFQDO_08385</name>
</gene>
<dbReference type="PANTHER" id="PTHR11085:SF4">
    <property type="entry name" value="NAD-DEPENDENT PROTEIN DEACYLASE"/>
    <property type="match status" value="1"/>
</dbReference>
<dbReference type="RefSeq" id="WP_345715948.1">
    <property type="nucleotide sequence ID" value="NZ_BAABFP010000004.1"/>
</dbReference>
<accession>A0ABW1JD75</accession>
<evidence type="ECO:0000256" key="4">
    <source>
        <dbReference type="PROSITE-ProRule" id="PRU00236"/>
    </source>
</evidence>
<protein>
    <recommendedName>
        <fullName evidence="1">protein acetyllysine N-acetyltransferase</fullName>
        <ecNumber evidence="1">2.3.1.286</ecNumber>
    </recommendedName>
</protein>
<feature type="binding site" evidence="4">
    <location>
        <position position="149"/>
    </location>
    <ligand>
        <name>Zn(2+)</name>
        <dbReference type="ChEBI" id="CHEBI:29105"/>
    </ligand>
</feature>
<dbReference type="Gene3D" id="3.40.50.1220">
    <property type="entry name" value="TPP-binding domain"/>
    <property type="match status" value="1"/>
</dbReference>
<dbReference type="InterPro" id="IPR029035">
    <property type="entry name" value="DHS-like_NAD/FAD-binding_dom"/>
</dbReference>
<feature type="domain" description="Deacetylase sirtuin-type" evidence="5">
    <location>
        <begin position="11"/>
        <end position="260"/>
    </location>
</feature>
<dbReference type="Proteomes" id="UP001596189">
    <property type="component" value="Unassembled WGS sequence"/>
</dbReference>
<evidence type="ECO:0000259" key="5">
    <source>
        <dbReference type="PROSITE" id="PS50305"/>
    </source>
</evidence>
<evidence type="ECO:0000313" key="7">
    <source>
        <dbReference type="Proteomes" id="UP001596189"/>
    </source>
</evidence>
<evidence type="ECO:0000256" key="2">
    <source>
        <dbReference type="ARBA" id="ARBA00022679"/>
    </source>
</evidence>
<dbReference type="InterPro" id="IPR003000">
    <property type="entry name" value="Sirtuin"/>
</dbReference>
<sequence>MPLRSDRSSTSVTRPADVRALGAKLRLARRVLVLTGAGISAASGPATFRGAGGGYEDGELASFHHADQLPGSLDALWAFWGPVRATVRDAAPSLGHRALAAWQQQRVADGTEVTLVTENVDDLHERAGSERVHHLHGNLFRSRCLDETCGFASHDQASHGGAVPVCPRCGTRLRPEMVLSGETVDVDALWAAKRSVRYCDAFLAIGTSGQVHPASGLVRYAEDVGALTICVDPGPAGGSFQHHVALAADAALPELLGVPG</sequence>
<dbReference type="PROSITE" id="PS50305">
    <property type="entry name" value="SIRTUIN"/>
    <property type="match status" value="1"/>
</dbReference>
<evidence type="ECO:0000256" key="3">
    <source>
        <dbReference type="ARBA" id="ARBA00023027"/>
    </source>
</evidence>
<dbReference type="InterPro" id="IPR026590">
    <property type="entry name" value="Ssirtuin_cat_dom"/>
</dbReference>
<dbReference type="SUPFAM" id="SSF52467">
    <property type="entry name" value="DHS-like NAD/FAD-binding domain"/>
    <property type="match status" value="1"/>
</dbReference>
<feature type="binding site" evidence="4">
    <location>
        <position position="166"/>
    </location>
    <ligand>
        <name>Zn(2+)</name>
        <dbReference type="ChEBI" id="CHEBI:29105"/>
    </ligand>
</feature>
<dbReference type="PANTHER" id="PTHR11085">
    <property type="entry name" value="NAD-DEPENDENT PROTEIN DEACYLASE SIRTUIN-5, MITOCHONDRIAL-RELATED"/>
    <property type="match status" value="1"/>
</dbReference>
<dbReference type="Pfam" id="PF02146">
    <property type="entry name" value="SIR2"/>
    <property type="match status" value="1"/>
</dbReference>
<dbReference type="Gene3D" id="3.30.1600.10">
    <property type="entry name" value="SIR2/SIRT2 'Small Domain"/>
    <property type="match status" value="1"/>
</dbReference>
<keyword evidence="4" id="KW-0862">Zinc</keyword>
<dbReference type="EMBL" id="JBHSRD010000003">
    <property type="protein sequence ID" value="MFC6007144.1"/>
    <property type="molecule type" value="Genomic_DNA"/>
</dbReference>
<name>A0ABW1JD75_9ACTN</name>
<organism evidence="6 7">
    <name type="scientific">Angustibacter luteus</name>
    <dbReference type="NCBI Taxonomy" id="658456"/>
    <lineage>
        <taxon>Bacteria</taxon>
        <taxon>Bacillati</taxon>
        <taxon>Actinomycetota</taxon>
        <taxon>Actinomycetes</taxon>
        <taxon>Kineosporiales</taxon>
        <taxon>Kineosporiaceae</taxon>
    </lineage>
</organism>
<dbReference type="InterPro" id="IPR050134">
    <property type="entry name" value="NAD-dep_sirtuin_deacylases"/>
</dbReference>
<proteinExistence type="predicted"/>
<feature type="binding site" evidence="4">
    <location>
        <position position="169"/>
    </location>
    <ligand>
        <name>Zn(2+)</name>
        <dbReference type="ChEBI" id="CHEBI:29105"/>
    </ligand>
</feature>
<dbReference type="CDD" id="cd01407">
    <property type="entry name" value="SIR2-fam"/>
    <property type="match status" value="1"/>
</dbReference>
<dbReference type="EC" id="2.3.1.286" evidence="1"/>
<feature type="active site" description="Proton acceptor" evidence="4">
    <location>
        <position position="136"/>
    </location>
</feature>
<keyword evidence="4" id="KW-0479">Metal-binding</keyword>
<dbReference type="InterPro" id="IPR026591">
    <property type="entry name" value="Sirtuin_cat_small_dom_sf"/>
</dbReference>